<gene>
    <name evidence="1" type="ORF">METZ01_LOCUS368018</name>
</gene>
<feature type="non-terminal residue" evidence="1">
    <location>
        <position position="1"/>
    </location>
</feature>
<sequence>IIPLILTINVMIKELSKILLMGIFILGFDLGVCQIISKDDVVESDNSGSGEKETLQSQVEKELERLQAIEDEELEEELGVRPLHADYPQDLPSDI</sequence>
<accession>A0A382SZ48</accession>
<dbReference type="EMBL" id="UINC01132696">
    <property type="protein sequence ID" value="SVD15164.1"/>
    <property type="molecule type" value="Genomic_DNA"/>
</dbReference>
<reference evidence="1" key="1">
    <citation type="submission" date="2018-05" db="EMBL/GenBank/DDBJ databases">
        <authorList>
            <person name="Lanie J.A."/>
            <person name="Ng W.-L."/>
            <person name="Kazmierczak K.M."/>
            <person name="Andrzejewski T.M."/>
            <person name="Davidsen T.M."/>
            <person name="Wayne K.J."/>
            <person name="Tettelin H."/>
            <person name="Glass J.I."/>
            <person name="Rusch D."/>
            <person name="Podicherti R."/>
            <person name="Tsui H.-C.T."/>
            <person name="Winkler M.E."/>
        </authorList>
    </citation>
    <scope>NUCLEOTIDE SEQUENCE</scope>
</reference>
<dbReference type="AlphaFoldDB" id="A0A382SZ48"/>
<organism evidence="1">
    <name type="scientific">marine metagenome</name>
    <dbReference type="NCBI Taxonomy" id="408172"/>
    <lineage>
        <taxon>unclassified sequences</taxon>
        <taxon>metagenomes</taxon>
        <taxon>ecological metagenomes</taxon>
    </lineage>
</organism>
<name>A0A382SZ48_9ZZZZ</name>
<evidence type="ECO:0000313" key="1">
    <source>
        <dbReference type="EMBL" id="SVD15164.1"/>
    </source>
</evidence>
<protein>
    <submittedName>
        <fullName evidence="1">Uncharacterized protein</fullName>
    </submittedName>
</protein>
<proteinExistence type="predicted"/>